<feature type="transmembrane region" description="Helical" evidence="1">
    <location>
        <begin position="43"/>
        <end position="63"/>
    </location>
</feature>
<evidence type="ECO:0000313" key="2">
    <source>
        <dbReference type="EMBL" id="BBP87742.1"/>
    </source>
</evidence>
<keyword evidence="1" id="KW-0472">Membrane</keyword>
<dbReference type="AlphaFoldDB" id="A0A5S9M4U1"/>
<evidence type="ECO:0000313" key="3">
    <source>
        <dbReference type="Proteomes" id="UP000464658"/>
    </source>
</evidence>
<sequence>MIHTYVPYLLLPYNKSIKVVEPISLKKRVIEVLSDLIKILPSMITSLTLTVRGSYFIIAISIVNGR</sequence>
<evidence type="ECO:0000256" key="1">
    <source>
        <dbReference type="SAM" id="Phobius"/>
    </source>
</evidence>
<name>A0A5S9M4U1_BACIA</name>
<dbReference type="EMBL" id="AP021906">
    <property type="protein sequence ID" value="BBP87742.1"/>
    <property type="molecule type" value="Genomic_DNA"/>
</dbReference>
<protein>
    <submittedName>
        <fullName evidence="2">Uncharacterized protein</fullName>
    </submittedName>
</protein>
<keyword evidence="1" id="KW-0812">Transmembrane</keyword>
<organism evidence="2 3">
    <name type="scientific">Bacillus safensis</name>
    <dbReference type="NCBI Taxonomy" id="561879"/>
    <lineage>
        <taxon>Bacteria</taxon>
        <taxon>Bacillati</taxon>
        <taxon>Bacillota</taxon>
        <taxon>Bacilli</taxon>
        <taxon>Bacillales</taxon>
        <taxon>Bacillaceae</taxon>
        <taxon>Bacillus</taxon>
    </lineage>
</organism>
<gene>
    <name evidence="2" type="ORF">BsIDN1_13600</name>
</gene>
<reference evidence="2 3" key="1">
    <citation type="submission" date="2019-12" db="EMBL/GenBank/DDBJ databases">
        <title>Full genome sequence of a Bacillus safensis strain isolated from commercially available natto in Indonesia.</title>
        <authorList>
            <person name="Yoshida M."/>
            <person name="Uomi M."/>
            <person name="Waturangi D."/>
            <person name="Ekaputri J.J."/>
            <person name="Setiamarga D.H.E."/>
        </authorList>
    </citation>
    <scope>NUCLEOTIDE SEQUENCE [LARGE SCALE GENOMIC DNA]</scope>
    <source>
        <strain evidence="2 3">IDN1</strain>
    </source>
</reference>
<keyword evidence="1" id="KW-1133">Transmembrane helix</keyword>
<proteinExistence type="predicted"/>
<accession>A0A5S9M4U1</accession>
<dbReference type="Proteomes" id="UP000464658">
    <property type="component" value="Chromosome"/>
</dbReference>